<evidence type="ECO:0000256" key="1">
    <source>
        <dbReference type="SAM" id="MobiDB-lite"/>
    </source>
</evidence>
<keyword evidence="3" id="KW-1185">Reference proteome</keyword>
<evidence type="ECO:0000313" key="2">
    <source>
        <dbReference type="EMBL" id="MFC7193096.1"/>
    </source>
</evidence>
<evidence type="ECO:0000313" key="3">
    <source>
        <dbReference type="Proteomes" id="UP001596417"/>
    </source>
</evidence>
<dbReference type="RefSeq" id="WP_264556800.1">
    <property type="nucleotide sequence ID" value="NZ_CP109982.1"/>
</dbReference>
<proteinExistence type="predicted"/>
<accession>A0ABD5YZ76</accession>
<feature type="region of interest" description="Disordered" evidence="1">
    <location>
        <begin position="93"/>
        <end position="119"/>
    </location>
</feature>
<dbReference type="AlphaFoldDB" id="A0ABD5YZ76"/>
<name>A0ABD5YZ76_9EURY</name>
<reference evidence="2 3" key="1">
    <citation type="journal article" date="2019" name="Int. J. Syst. Evol. Microbiol.">
        <title>The Global Catalogue of Microorganisms (GCM) 10K type strain sequencing project: providing services to taxonomists for standard genome sequencing and annotation.</title>
        <authorList>
            <consortium name="The Broad Institute Genomics Platform"/>
            <consortium name="The Broad Institute Genome Sequencing Center for Infectious Disease"/>
            <person name="Wu L."/>
            <person name="Ma J."/>
        </authorList>
    </citation>
    <scope>NUCLEOTIDE SEQUENCE [LARGE SCALE GENOMIC DNA]</scope>
    <source>
        <strain evidence="2 3">RDMS1</strain>
    </source>
</reference>
<dbReference type="GeneID" id="76202657"/>
<comment type="caution">
    <text evidence="2">The sequence shown here is derived from an EMBL/GenBank/DDBJ whole genome shotgun (WGS) entry which is preliminary data.</text>
</comment>
<gene>
    <name evidence="2" type="ORF">ACFQL7_27175</name>
</gene>
<dbReference type="EMBL" id="JBHTAX010000006">
    <property type="protein sequence ID" value="MFC7193096.1"/>
    <property type="molecule type" value="Genomic_DNA"/>
</dbReference>
<sequence length="119" mass="13784">MFEDANYRWDRDPDDGEYELQFDRFESTTNHHDQGVFLIVDTGKCLDEEGRFVGDVILSTAEVPDLKSDDPATTKIYDGIIEDNKIKAVTFDQEKSKNRHEKFQGHLDRLHTDTENDMG</sequence>
<dbReference type="Proteomes" id="UP001596417">
    <property type="component" value="Unassembled WGS sequence"/>
</dbReference>
<protein>
    <submittedName>
        <fullName evidence="2">Uncharacterized protein</fullName>
    </submittedName>
</protein>
<organism evidence="2 3">
    <name type="scientific">Halocatena marina</name>
    <dbReference type="NCBI Taxonomy" id="2934937"/>
    <lineage>
        <taxon>Archaea</taxon>
        <taxon>Methanobacteriati</taxon>
        <taxon>Methanobacteriota</taxon>
        <taxon>Stenosarchaea group</taxon>
        <taxon>Halobacteria</taxon>
        <taxon>Halobacteriales</taxon>
        <taxon>Natronomonadaceae</taxon>
        <taxon>Halocatena</taxon>
    </lineage>
</organism>